<feature type="non-terminal residue" evidence="7">
    <location>
        <position position="127"/>
    </location>
</feature>
<evidence type="ECO:0000313" key="7">
    <source>
        <dbReference type="EMBL" id="HIU94704.1"/>
    </source>
</evidence>
<dbReference type="PANTHER" id="PTHR43297">
    <property type="entry name" value="OLIGOPEPTIDE TRANSPORT ATP-BINDING PROTEIN APPD"/>
    <property type="match status" value="1"/>
</dbReference>
<keyword evidence="7" id="KW-0547">Nucleotide-binding</keyword>
<dbReference type="InterPro" id="IPR050388">
    <property type="entry name" value="ABC_Ni/Peptide_Import"/>
</dbReference>
<reference evidence="7" key="2">
    <citation type="journal article" date="2021" name="PeerJ">
        <title>Extensive microbial diversity within the chicken gut microbiome revealed by metagenomics and culture.</title>
        <authorList>
            <person name="Gilroy R."/>
            <person name="Ravi A."/>
            <person name="Getino M."/>
            <person name="Pursley I."/>
            <person name="Horton D.L."/>
            <person name="Alikhan N.F."/>
            <person name="Baker D."/>
            <person name="Gharbi K."/>
            <person name="Hall N."/>
            <person name="Watson M."/>
            <person name="Adriaenssens E.M."/>
            <person name="Foster-Nyarko E."/>
            <person name="Jarju S."/>
            <person name="Secka A."/>
            <person name="Antonio M."/>
            <person name="Oren A."/>
            <person name="Chaudhuri R.R."/>
            <person name="La Ragione R."/>
            <person name="Hildebrand F."/>
            <person name="Pallen M.J."/>
        </authorList>
    </citation>
    <scope>NUCLEOTIDE SEQUENCE</scope>
    <source>
        <strain evidence="7">ChiGjej2B2-16831</strain>
    </source>
</reference>
<keyword evidence="4" id="KW-1003">Cell membrane</keyword>
<dbReference type="Gene3D" id="3.40.50.300">
    <property type="entry name" value="P-loop containing nucleotide triphosphate hydrolases"/>
    <property type="match status" value="1"/>
</dbReference>
<comment type="similarity">
    <text evidence="2">Belongs to the ABC transporter superfamily.</text>
</comment>
<evidence type="ECO:0000259" key="6">
    <source>
        <dbReference type="Pfam" id="PF00005"/>
    </source>
</evidence>
<dbReference type="Proteomes" id="UP000824128">
    <property type="component" value="Unassembled WGS sequence"/>
</dbReference>
<evidence type="ECO:0000256" key="1">
    <source>
        <dbReference type="ARBA" id="ARBA00004370"/>
    </source>
</evidence>
<evidence type="ECO:0000256" key="4">
    <source>
        <dbReference type="ARBA" id="ARBA00022475"/>
    </source>
</evidence>
<evidence type="ECO:0000256" key="2">
    <source>
        <dbReference type="ARBA" id="ARBA00005417"/>
    </source>
</evidence>
<evidence type="ECO:0000256" key="5">
    <source>
        <dbReference type="ARBA" id="ARBA00023136"/>
    </source>
</evidence>
<dbReference type="GO" id="GO:0005524">
    <property type="term" value="F:ATP binding"/>
    <property type="evidence" value="ECO:0007669"/>
    <property type="project" value="UniProtKB-KW"/>
</dbReference>
<organism evidence="7 8">
    <name type="scientific">Candidatus Aphodomorpha intestinavium</name>
    <dbReference type="NCBI Taxonomy" id="2840672"/>
    <lineage>
        <taxon>Bacteria</taxon>
        <taxon>Bacillati</taxon>
        <taxon>Bacillota</taxon>
        <taxon>Clostridia</taxon>
        <taxon>Eubacteriales</taxon>
        <taxon>Candidatus Aphodomorpha</taxon>
    </lineage>
</organism>
<dbReference type="AlphaFoldDB" id="A0A9D1STL4"/>
<keyword evidence="5" id="KW-0472">Membrane</keyword>
<dbReference type="InterPro" id="IPR027417">
    <property type="entry name" value="P-loop_NTPase"/>
</dbReference>
<dbReference type="PANTHER" id="PTHR43297:SF2">
    <property type="entry name" value="DIPEPTIDE TRANSPORT ATP-BINDING PROTEIN DPPD"/>
    <property type="match status" value="1"/>
</dbReference>
<dbReference type="EMBL" id="DVNZ01000191">
    <property type="protein sequence ID" value="HIU94704.1"/>
    <property type="molecule type" value="Genomic_DNA"/>
</dbReference>
<comment type="subcellular location">
    <subcellularLocation>
        <location evidence="1">Membrane</location>
    </subcellularLocation>
</comment>
<feature type="domain" description="ABC transporter" evidence="6">
    <location>
        <begin position="38"/>
        <end position="99"/>
    </location>
</feature>
<dbReference type="GO" id="GO:0016887">
    <property type="term" value="F:ATP hydrolysis activity"/>
    <property type="evidence" value="ECO:0007669"/>
    <property type="project" value="InterPro"/>
</dbReference>
<reference evidence="7" key="1">
    <citation type="submission" date="2020-10" db="EMBL/GenBank/DDBJ databases">
        <authorList>
            <person name="Gilroy R."/>
        </authorList>
    </citation>
    <scope>NUCLEOTIDE SEQUENCE</scope>
    <source>
        <strain evidence="7">ChiGjej2B2-16831</strain>
    </source>
</reference>
<gene>
    <name evidence="7" type="ORF">IAD24_06035</name>
</gene>
<evidence type="ECO:0000313" key="8">
    <source>
        <dbReference type="Proteomes" id="UP000824128"/>
    </source>
</evidence>
<dbReference type="InterPro" id="IPR003439">
    <property type="entry name" value="ABC_transporter-like_ATP-bd"/>
</dbReference>
<keyword evidence="7" id="KW-0067">ATP-binding</keyword>
<comment type="caution">
    <text evidence="7">The sequence shown here is derived from an EMBL/GenBank/DDBJ whole genome shotgun (WGS) entry which is preliminary data.</text>
</comment>
<dbReference type="SUPFAM" id="SSF52540">
    <property type="entry name" value="P-loop containing nucleoside triphosphate hydrolases"/>
    <property type="match status" value="1"/>
</dbReference>
<evidence type="ECO:0000256" key="3">
    <source>
        <dbReference type="ARBA" id="ARBA00022448"/>
    </source>
</evidence>
<dbReference type="GO" id="GO:0016020">
    <property type="term" value="C:membrane"/>
    <property type="evidence" value="ECO:0007669"/>
    <property type="project" value="UniProtKB-SubCell"/>
</dbReference>
<protein>
    <submittedName>
        <fullName evidence="7">ATP-binding cassette domain-containing protein</fullName>
    </submittedName>
</protein>
<name>A0A9D1STL4_9FIRM</name>
<dbReference type="Pfam" id="PF00005">
    <property type="entry name" value="ABC_tran"/>
    <property type="match status" value="1"/>
</dbReference>
<accession>A0A9D1STL4</accession>
<proteinExistence type="inferred from homology"/>
<keyword evidence="3" id="KW-0813">Transport</keyword>
<sequence length="127" mass="14422">MARHFEELLQNRGGRDFDAETTAAIDYLMYNAQGVVAKVTKRIARDRAIKLMEEVGIAEPRKRYNQYPFEFSGGMRQRIVIAIALAANPDILICDEPTTALDVTIQRMKAMLASRKYTQPNWRGKSG</sequence>